<proteinExistence type="predicted"/>
<evidence type="ECO:0000313" key="4">
    <source>
        <dbReference type="Proteomes" id="UP001305779"/>
    </source>
</evidence>
<evidence type="ECO:0000313" key="3">
    <source>
        <dbReference type="EMBL" id="KAK4497376.1"/>
    </source>
</evidence>
<gene>
    <name evidence="3" type="ORF">PRZ48_011827</name>
</gene>
<comment type="caution">
    <text evidence="3">The sequence shown here is derived from an EMBL/GenBank/DDBJ whole genome shotgun (WGS) entry which is preliminary data.</text>
</comment>
<evidence type="ECO:0008006" key="5">
    <source>
        <dbReference type="Google" id="ProtNLM"/>
    </source>
</evidence>
<dbReference type="PANTHER" id="PTHR37534">
    <property type="entry name" value="TRANSCRIPTIONAL ACTIVATOR PROTEIN UGA3"/>
    <property type="match status" value="1"/>
</dbReference>
<protein>
    <recommendedName>
        <fullName evidence="5">Transcription factor domain-containing protein</fullName>
    </recommendedName>
</protein>
<dbReference type="PANTHER" id="PTHR37534:SF9">
    <property type="entry name" value="ZN(II)2CYS6 TRANSCRIPTION FACTOR (EUROFUNG)"/>
    <property type="match status" value="1"/>
</dbReference>
<organism evidence="3 4">
    <name type="scientific">Zasmidium cellare</name>
    <name type="common">Wine cellar mold</name>
    <name type="synonym">Racodium cellare</name>
    <dbReference type="NCBI Taxonomy" id="395010"/>
    <lineage>
        <taxon>Eukaryota</taxon>
        <taxon>Fungi</taxon>
        <taxon>Dikarya</taxon>
        <taxon>Ascomycota</taxon>
        <taxon>Pezizomycotina</taxon>
        <taxon>Dothideomycetes</taxon>
        <taxon>Dothideomycetidae</taxon>
        <taxon>Mycosphaerellales</taxon>
        <taxon>Mycosphaerellaceae</taxon>
        <taxon>Zasmidium</taxon>
    </lineage>
</organism>
<accession>A0ABR0E835</accession>
<keyword evidence="1" id="KW-0539">Nucleus</keyword>
<evidence type="ECO:0000256" key="1">
    <source>
        <dbReference type="ARBA" id="ARBA00023242"/>
    </source>
</evidence>
<dbReference type="Proteomes" id="UP001305779">
    <property type="component" value="Unassembled WGS sequence"/>
</dbReference>
<feature type="compositionally biased region" description="Polar residues" evidence="2">
    <location>
        <begin position="66"/>
        <end position="88"/>
    </location>
</feature>
<name>A0ABR0E835_ZASCE</name>
<sequence length="643" mass="70807">MSADLTHKAPNAVDARSNATSANQLVANVLFRPHPYTFSVQDAQDGQTEGDARDAAHFEGNGLQETLNSNTEHVETGPSQTDGLTSSDRPGHDFGAASVEDGFFVTQDDEVRMTDGLSHAPEGQTSNLNTPSILAAFEQICNEYVRDNPWLISDSRSEVLQPLAINITSSSEQRVDEPAEIALFLRSFAENIAHGRLIRYAACAAAAKQLGHAKDDSYIFKATLSQHSVLNRRRRDGKIDYLWYGAKYYGKAIQAMAAEILNGHDTGQTVTSTATPSSVDIATTQSNGPVMIEARVTAAIIMCQYEELSGSCKAWSRHLDGILRLLRLDDTARAGNRADHPSPLPLVCAERWSKAVFWPFVLNDIEEAFVSSRPTRIDTADLDLWRTMGLPVGMHGALQLQHSTDSFAPANEMMVQFATLWLLARTVNHVATKVRSSASPESAEMVSPGVGNSTTDFWRELNHEVYELVTSLPQSFEPDVSRARFAADDSSGQSLFSTETWFASATSAIVKAHLGMINILLLLHKPGELMTEHSMPRQDWLQALRALRMQLSEHAKGIFSIMLGATDDAVRMHMLQPLYVAGRPLTRSEDQRQLVEMLKRIEWDLGIATGYRVKTLIQEWGIDTLHGVSELDDELSDVSSNVG</sequence>
<dbReference type="EMBL" id="JAXOVC010000009">
    <property type="protein sequence ID" value="KAK4497376.1"/>
    <property type="molecule type" value="Genomic_DNA"/>
</dbReference>
<evidence type="ECO:0000256" key="2">
    <source>
        <dbReference type="SAM" id="MobiDB-lite"/>
    </source>
</evidence>
<keyword evidence="4" id="KW-1185">Reference proteome</keyword>
<feature type="region of interest" description="Disordered" evidence="2">
    <location>
        <begin position="66"/>
        <end position="96"/>
    </location>
</feature>
<reference evidence="3 4" key="1">
    <citation type="journal article" date="2023" name="G3 (Bethesda)">
        <title>A chromosome-level genome assembly of Zasmidium syzygii isolated from banana leaves.</title>
        <authorList>
            <person name="van Westerhoven A.C."/>
            <person name="Mehrabi R."/>
            <person name="Talebi R."/>
            <person name="Steentjes M.B.F."/>
            <person name="Corcolon B."/>
            <person name="Chong P.A."/>
            <person name="Kema G.H.J."/>
            <person name="Seidl M.F."/>
        </authorList>
    </citation>
    <scope>NUCLEOTIDE SEQUENCE [LARGE SCALE GENOMIC DNA]</scope>
    <source>
        <strain evidence="3 4">P124</strain>
    </source>
</reference>